<organism evidence="1">
    <name type="scientific">Rhizophora mucronata</name>
    <name type="common">Asiatic mangrove</name>
    <dbReference type="NCBI Taxonomy" id="61149"/>
    <lineage>
        <taxon>Eukaryota</taxon>
        <taxon>Viridiplantae</taxon>
        <taxon>Streptophyta</taxon>
        <taxon>Embryophyta</taxon>
        <taxon>Tracheophyta</taxon>
        <taxon>Spermatophyta</taxon>
        <taxon>Magnoliopsida</taxon>
        <taxon>eudicotyledons</taxon>
        <taxon>Gunneridae</taxon>
        <taxon>Pentapetalae</taxon>
        <taxon>rosids</taxon>
        <taxon>fabids</taxon>
        <taxon>Malpighiales</taxon>
        <taxon>Rhizophoraceae</taxon>
        <taxon>Rhizophora</taxon>
    </lineage>
</organism>
<accession>A0A2P2J2E6</accession>
<evidence type="ECO:0000313" key="1">
    <source>
        <dbReference type="EMBL" id="MBW87632.1"/>
    </source>
</evidence>
<protein>
    <submittedName>
        <fullName evidence="1">Uncharacterized protein</fullName>
    </submittedName>
</protein>
<name>A0A2P2J2E6_RHIMU</name>
<reference evidence="1" key="1">
    <citation type="submission" date="2018-02" db="EMBL/GenBank/DDBJ databases">
        <title>Rhizophora mucronata_Transcriptome.</title>
        <authorList>
            <person name="Meera S.P."/>
            <person name="Sreeshan A."/>
            <person name="Augustine A."/>
        </authorList>
    </citation>
    <scope>NUCLEOTIDE SEQUENCE</scope>
    <source>
        <tissue evidence="1">Leaf</tissue>
    </source>
</reference>
<dbReference type="EMBL" id="GGEC01007149">
    <property type="protein sequence ID" value="MBW87632.1"/>
    <property type="molecule type" value="Transcribed_RNA"/>
</dbReference>
<proteinExistence type="predicted"/>
<dbReference type="AlphaFoldDB" id="A0A2P2J2E6"/>
<sequence>MPIPRMADILNNYKQIINNILKVGRTKGLLERNPVIQNLGHREARQGLIKKYKF</sequence>